<evidence type="ECO:0000259" key="1">
    <source>
        <dbReference type="PROSITE" id="PS51390"/>
    </source>
</evidence>
<dbReference type="InterPro" id="IPR053758">
    <property type="entry name" value="CPA_Inhibitor_I44"/>
</dbReference>
<dbReference type="EMBL" id="JAEMGP010000011">
    <property type="protein sequence ID" value="KAG5203768.1"/>
    <property type="molecule type" value="Genomic_DNA"/>
</dbReference>
<evidence type="ECO:0000313" key="3">
    <source>
        <dbReference type="Proteomes" id="UP000664991"/>
    </source>
</evidence>
<proteinExistence type="predicted"/>
<gene>
    <name evidence="2" type="ORF">JEQ12_003351</name>
</gene>
<organism evidence="2 3">
    <name type="scientific">Ovis aries</name>
    <name type="common">Sheep</name>
    <dbReference type="NCBI Taxonomy" id="9940"/>
    <lineage>
        <taxon>Eukaryota</taxon>
        <taxon>Metazoa</taxon>
        <taxon>Chordata</taxon>
        <taxon>Craniata</taxon>
        <taxon>Vertebrata</taxon>
        <taxon>Euteleostomi</taxon>
        <taxon>Mammalia</taxon>
        <taxon>Eutheria</taxon>
        <taxon>Laurasiatheria</taxon>
        <taxon>Artiodactyla</taxon>
        <taxon>Ruminantia</taxon>
        <taxon>Pecora</taxon>
        <taxon>Bovidae</taxon>
        <taxon>Caprinae</taxon>
        <taxon>Ovis</taxon>
    </lineage>
</organism>
<dbReference type="GO" id="GO:0005576">
    <property type="term" value="C:extracellular region"/>
    <property type="evidence" value="ECO:0007669"/>
    <property type="project" value="InterPro"/>
</dbReference>
<feature type="domain" description="WAP" evidence="1">
    <location>
        <begin position="21"/>
        <end position="68"/>
    </location>
</feature>
<comment type="caution">
    <text evidence="2">The sequence shown here is derived from an EMBL/GenBank/DDBJ whole genome shotgun (WGS) entry which is preliminary data.</text>
</comment>
<accession>A0A835ZZ34</accession>
<sequence length="191" mass="20373">MSVAICSIECREDRDCGRGKVCIQDGCRRICSPLMSVGVCEEQCREDRDCAAGEKCVGDGCGHVCSPAPQASICESQCFRDRDCGAGRGSGNLTGDELIHGTVPPDQRIRESVCNAAEETGTVGLENDVSGRDAVASALQSAQQRNRDLERVQGCQKERLELVLKGAQEMDPVPRAKNAAAMAVENLAKSL</sequence>
<dbReference type="PROSITE" id="PS51390">
    <property type="entry name" value="WAP"/>
    <property type="match status" value="1"/>
</dbReference>
<dbReference type="Pfam" id="PF00095">
    <property type="entry name" value="WAP"/>
    <property type="match status" value="1"/>
</dbReference>
<dbReference type="AlphaFoldDB" id="A0A835ZZ34"/>
<dbReference type="InterPro" id="IPR008197">
    <property type="entry name" value="WAP_dom"/>
</dbReference>
<evidence type="ECO:0000313" key="2">
    <source>
        <dbReference type="EMBL" id="KAG5203768.1"/>
    </source>
</evidence>
<dbReference type="Gene3D" id="3.30.40.170">
    <property type="match status" value="2"/>
</dbReference>
<dbReference type="GO" id="GO:0030414">
    <property type="term" value="F:peptidase inhibitor activity"/>
    <property type="evidence" value="ECO:0007669"/>
    <property type="project" value="InterPro"/>
</dbReference>
<protein>
    <recommendedName>
        <fullName evidence="1">WAP domain-containing protein</fullName>
    </recommendedName>
</protein>
<dbReference type="Proteomes" id="UP000664991">
    <property type="component" value="Unassembled WGS sequence"/>
</dbReference>
<reference evidence="2 3" key="1">
    <citation type="submission" date="2020-12" db="EMBL/GenBank/DDBJ databases">
        <title>De novo assembly of Tibetan sheep genome.</title>
        <authorList>
            <person name="Li X."/>
        </authorList>
    </citation>
    <scope>NUCLEOTIDE SEQUENCE [LARGE SCALE GENOMIC DNA]</scope>
    <source>
        <tissue evidence="2">Heart</tissue>
    </source>
</reference>
<name>A0A835ZZ34_SHEEP</name>